<feature type="region of interest" description="Disordered" evidence="1">
    <location>
        <begin position="125"/>
        <end position="212"/>
    </location>
</feature>
<dbReference type="Proteomes" id="UP000265618">
    <property type="component" value="Unassembled WGS sequence"/>
</dbReference>
<protein>
    <submittedName>
        <fullName evidence="2">Uncharacterized protein</fullName>
    </submittedName>
</protein>
<evidence type="ECO:0000313" key="2">
    <source>
        <dbReference type="EMBL" id="GIQ82785.1"/>
    </source>
</evidence>
<feature type="region of interest" description="Disordered" evidence="1">
    <location>
        <begin position="412"/>
        <end position="475"/>
    </location>
</feature>
<keyword evidence="3" id="KW-1185">Reference proteome</keyword>
<feature type="compositionally biased region" description="Basic and acidic residues" evidence="1">
    <location>
        <begin position="52"/>
        <end position="61"/>
    </location>
</feature>
<evidence type="ECO:0000313" key="3">
    <source>
        <dbReference type="Proteomes" id="UP000265618"/>
    </source>
</evidence>
<feature type="compositionally biased region" description="Low complexity" evidence="1">
    <location>
        <begin position="341"/>
        <end position="352"/>
    </location>
</feature>
<dbReference type="AlphaFoldDB" id="A0A9K3GHR0"/>
<comment type="caution">
    <text evidence="2">The sequence shown here is derived from an EMBL/GenBank/DDBJ whole genome shotgun (WGS) entry which is preliminary data.</text>
</comment>
<feature type="compositionally biased region" description="Low complexity" evidence="1">
    <location>
        <begin position="465"/>
        <end position="475"/>
    </location>
</feature>
<feature type="region of interest" description="Disordered" evidence="1">
    <location>
        <begin position="20"/>
        <end position="93"/>
    </location>
</feature>
<reference evidence="2 3" key="1">
    <citation type="journal article" date="2018" name="PLoS ONE">
        <title>The draft genome of Kipferlia bialata reveals reductive genome evolution in fornicate parasites.</title>
        <authorList>
            <person name="Tanifuji G."/>
            <person name="Takabayashi S."/>
            <person name="Kume K."/>
            <person name="Takagi M."/>
            <person name="Nakayama T."/>
            <person name="Kamikawa R."/>
            <person name="Inagaki Y."/>
            <person name="Hashimoto T."/>
        </authorList>
    </citation>
    <scope>NUCLEOTIDE SEQUENCE [LARGE SCALE GENOMIC DNA]</scope>
    <source>
        <strain evidence="2">NY0173</strain>
    </source>
</reference>
<feature type="compositionally biased region" description="Basic and acidic residues" evidence="1">
    <location>
        <begin position="69"/>
        <end position="79"/>
    </location>
</feature>
<feature type="compositionally biased region" description="Basic residues" evidence="1">
    <location>
        <begin position="448"/>
        <end position="457"/>
    </location>
</feature>
<gene>
    <name evidence="2" type="ORF">KIPB_003983</name>
</gene>
<feature type="compositionally biased region" description="Basic and acidic residues" evidence="1">
    <location>
        <begin position="412"/>
        <end position="447"/>
    </location>
</feature>
<dbReference type="EMBL" id="BDIP01000813">
    <property type="protein sequence ID" value="GIQ82785.1"/>
    <property type="molecule type" value="Genomic_DNA"/>
</dbReference>
<feature type="compositionally biased region" description="Basic residues" evidence="1">
    <location>
        <begin position="22"/>
        <end position="38"/>
    </location>
</feature>
<name>A0A9K3GHR0_9EUKA</name>
<feature type="compositionally biased region" description="Basic and acidic residues" evidence="1">
    <location>
        <begin position="295"/>
        <end position="314"/>
    </location>
</feature>
<accession>A0A9K3GHR0</accession>
<evidence type="ECO:0000256" key="1">
    <source>
        <dbReference type="SAM" id="MobiDB-lite"/>
    </source>
</evidence>
<feature type="compositionally biased region" description="Basic and acidic residues" evidence="1">
    <location>
        <begin position="329"/>
        <end position="340"/>
    </location>
</feature>
<organism evidence="2 3">
    <name type="scientific">Kipferlia bialata</name>
    <dbReference type="NCBI Taxonomy" id="797122"/>
    <lineage>
        <taxon>Eukaryota</taxon>
        <taxon>Metamonada</taxon>
        <taxon>Carpediemonas-like organisms</taxon>
        <taxon>Kipferlia</taxon>
    </lineage>
</organism>
<proteinExistence type="predicted"/>
<feature type="region of interest" description="Disordered" evidence="1">
    <location>
        <begin position="281"/>
        <end position="352"/>
    </location>
</feature>
<sequence length="507" mass="55623">MASLWTREDIEEPELVFAARQALRRPHNPSRSRRRRSAHPTSSSHNNDEEEGQRVYRDRRPNRSKSAMSRKEARREQRIPVRGPPLINVRGSDLTREGSLGVNMAYSGPDGLVQGRAGFQARKLAVQHPSSQVRGKDVRAVRGPDASAAKASKPKPLRRVPPDAVSQPSLVITSRPRKAGRGREEQVLRQGRLPSRQGPRPLGGGALSGGRDPYRESAGNGQVFFGVNGVSVGNRASTRRHISVEIMDPERVGVGSEAAQAGRGVGRAKRGSVMHQNSQMYRKAGPQGHVLPSPYRDRERERERETKSLERVNSDPELIISHASSSGMKEGRGVDTHDTHTPTLASSSTLSLSHSMGAIPSTEEMRFSQLELLHPDKASKDSGRESGSGGSSVVMSTPVLGIKLAVLGSGLPKREGDRERERERGSSRVGHRPDWERERDEDRERGRLRSQQTRRRSNSVLAHRPTPSLSLSPSLHTPVVGLQKSASLSRLTVSGSLLRHEPLKGLV</sequence>